<dbReference type="Proteomes" id="UP000092445">
    <property type="component" value="Unassembled WGS sequence"/>
</dbReference>
<accession>A0A1B0A0C4</accession>
<reference evidence="2" key="1">
    <citation type="submission" date="2014-03" db="EMBL/GenBank/DDBJ databases">
        <authorList>
            <person name="Aksoy S."/>
            <person name="Warren W."/>
            <person name="Wilson R.K."/>
        </authorList>
    </citation>
    <scope>NUCLEOTIDE SEQUENCE [LARGE SCALE GENOMIC DNA]</scope>
    <source>
        <strain evidence="2">IAEA</strain>
    </source>
</reference>
<proteinExistence type="predicted"/>
<evidence type="ECO:0000313" key="2">
    <source>
        <dbReference type="Proteomes" id="UP000092445"/>
    </source>
</evidence>
<keyword evidence="2" id="KW-1185">Reference proteome</keyword>
<dbReference type="AlphaFoldDB" id="A0A1B0A0C4"/>
<dbReference type="VEuPathDB" id="VectorBase:GPAI030537"/>
<dbReference type="STRING" id="7398.A0A1B0A0C4"/>
<organism evidence="1 2">
    <name type="scientific">Glossina pallidipes</name>
    <name type="common">Tsetse fly</name>
    <dbReference type="NCBI Taxonomy" id="7398"/>
    <lineage>
        <taxon>Eukaryota</taxon>
        <taxon>Metazoa</taxon>
        <taxon>Ecdysozoa</taxon>
        <taxon>Arthropoda</taxon>
        <taxon>Hexapoda</taxon>
        <taxon>Insecta</taxon>
        <taxon>Pterygota</taxon>
        <taxon>Neoptera</taxon>
        <taxon>Endopterygota</taxon>
        <taxon>Diptera</taxon>
        <taxon>Brachycera</taxon>
        <taxon>Muscomorpha</taxon>
        <taxon>Hippoboscoidea</taxon>
        <taxon>Glossinidae</taxon>
        <taxon>Glossina</taxon>
    </lineage>
</organism>
<dbReference type="EnsemblMetazoa" id="GPAI030537-RA">
    <property type="protein sequence ID" value="GPAI030537-PA"/>
    <property type="gene ID" value="GPAI030537"/>
</dbReference>
<evidence type="ECO:0000313" key="1">
    <source>
        <dbReference type="EnsemblMetazoa" id="GPAI030537-PA"/>
    </source>
</evidence>
<sequence>MVKYRCSKRYKRLQAMKSNDLMESELRSRSLAPLQPLSGNITLTGESSCPARSVDGRENVVVESVPKIDTCARSTPYCSRIVSLIREEHKYSGK</sequence>
<reference evidence="1" key="2">
    <citation type="submission" date="2020-05" db="UniProtKB">
        <authorList>
            <consortium name="EnsemblMetazoa"/>
        </authorList>
    </citation>
    <scope>IDENTIFICATION</scope>
    <source>
        <strain evidence="1">IAEA</strain>
    </source>
</reference>
<protein>
    <submittedName>
        <fullName evidence="1">Uncharacterized protein</fullName>
    </submittedName>
</protein>
<name>A0A1B0A0C4_GLOPL</name>